<evidence type="ECO:0000256" key="1">
    <source>
        <dbReference type="ARBA" id="ARBA00022741"/>
    </source>
</evidence>
<feature type="region of interest" description="Disordered" evidence="3">
    <location>
        <begin position="427"/>
        <end position="448"/>
    </location>
</feature>
<evidence type="ECO:0000259" key="4">
    <source>
        <dbReference type="Pfam" id="PF06479"/>
    </source>
</evidence>
<dbReference type="EMBL" id="LGRX02014228">
    <property type="protein sequence ID" value="KAK3264979.1"/>
    <property type="molecule type" value="Genomic_DNA"/>
</dbReference>
<evidence type="ECO:0000256" key="3">
    <source>
        <dbReference type="SAM" id="MobiDB-lite"/>
    </source>
</evidence>
<proteinExistence type="predicted"/>
<dbReference type="AlphaFoldDB" id="A0AAE0KYA2"/>
<keyword evidence="2" id="KW-0067">ATP-binding</keyword>
<feature type="compositionally biased region" description="Polar residues" evidence="3">
    <location>
        <begin position="431"/>
        <end position="445"/>
    </location>
</feature>
<protein>
    <recommendedName>
        <fullName evidence="4">KEN domain-containing protein</fullName>
    </recommendedName>
</protein>
<evidence type="ECO:0000313" key="5">
    <source>
        <dbReference type="EMBL" id="KAK3264979.1"/>
    </source>
</evidence>
<evidence type="ECO:0000256" key="2">
    <source>
        <dbReference type="ARBA" id="ARBA00022840"/>
    </source>
</evidence>
<feature type="domain" description="KEN" evidence="4">
    <location>
        <begin position="261"/>
        <end position="317"/>
    </location>
</feature>
<dbReference type="Pfam" id="PF06479">
    <property type="entry name" value="Ribonuc_2-5A"/>
    <property type="match status" value="1"/>
</dbReference>
<accession>A0AAE0KYA2</accession>
<sequence>GQAALTALLKLRQGQAALIALLTGQAALTALLKLRQGQAALIALLKLHQGQAALTALLKLRQVQAALIALLKGQAALTALLTVRQVQAALISLLKGQAALIALLKVRQGQAALIALLKGQAALIALLKVRQGQAALIALLKLRQGQAALIALLKLRQGQAALTALLKLRQGQAALTALPKVRQGQAALIALLKVRQGQAALTALLKLRQGQAALIALLKLRQGQAALTALLKLRQGQAALTALPKVRQEEPMLRGAPDTIPALAETALAVLGPARSWRRRVPEPLLLEKEQHSKYNSGRLSDLLRLIRNVHEHPPEAGTAARLAVEHAFTSSGRIHAARRRWPAQSQVEDHGSTSWQNAVAHFFMVVCIPELPLLIYLWKNTEDVKMGISRTSRAAEMWKSGNKSGGSSMGDQADFALQTTILGAGKSPSDARTTYNVNSASSGEDSNRRRKFLVRDINDKDCDYRQNRERINRSSVHERHADKSMGVDRNVRKGPPPMSRIEFDE</sequence>
<dbReference type="GO" id="GO:0004540">
    <property type="term" value="F:RNA nuclease activity"/>
    <property type="evidence" value="ECO:0007669"/>
    <property type="project" value="InterPro"/>
</dbReference>
<name>A0AAE0KYA2_9CHLO</name>
<evidence type="ECO:0000313" key="6">
    <source>
        <dbReference type="Proteomes" id="UP001190700"/>
    </source>
</evidence>
<feature type="non-terminal residue" evidence="5">
    <location>
        <position position="1"/>
    </location>
</feature>
<dbReference type="InterPro" id="IPR010513">
    <property type="entry name" value="KEN_dom"/>
</dbReference>
<keyword evidence="6" id="KW-1185">Reference proteome</keyword>
<dbReference type="GO" id="GO:0006397">
    <property type="term" value="P:mRNA processing"/>
    <property type="evidence" value="ECO:0007669"/>
    <property type="project" value="InterPro"/>
</dbReference>
<dbReference type="Proteomes" id="UP001190700">
    <property type="component" value="Unassembled WGS sequence"/>
</dbReference>
<reference evidence="5 6" key="1">
    <citation type="journal article" date="2015" name="Genome Biol. Evol.">
        <title>Comparative Genomics of a Bacterivorous Green Alga Reveals Evolutionary Causalities and Consequences of Phago-Mixotrophic Mode of Nutrition.</title>
        <authorList>
            <person name="Burns J.A."/>
            <person name="Paasch A."/>
            <person name="Narechania A."/>
            <person name="Kim E."/>
        </authorList>
    </citation>
    <scope>NUCLEOTIDE SEQUENCE [LARGE SCALE GENOMIC DNA]</scope>
    <source>
        <strain evidence="5 6">PLY_AMNH</strain>
    </source>
</reference>
<dbReference type="GO" id="GO:0005524">
    <property type="term" value="F:ATP binding"/>
    <property type="evidence" value="ECO:0007669"/>
    <property type="project" value="UniProtKB-KW"/>
</dbReference>
<feature type="compositionally biased region" description="Basic and acidic residues" evidence="3">
    <location>
        <begin position="467"/>
        <end position="492"/>
    </location>
</feature>
<dbReference type="InterPro" id="IPR038357">
    <property type="entry name" value="KEN_sf"/>
</dbReference>
<feature type="region of interest" description="Disordered" evidence="3">
    <location>
        <begin position="467"/>
        <end position="506"/>
    </location>
</feature>
<dbReference type="Gene3D" id="1.20.1440.180">
    <property type="entry name" value="KEN domain"/>
    <property type="match status" value="1"/>
</dbReference>
<keyword evidence="1" id="KW-0547">Nucleotide-binding</keyword>
<comment type="caution">
    <text evidence="5">The sequence shown here is derived from an EMBL/GenBank/DDBJ whole genome shotgun (WGS) entry which is preliminary data.</text>
</comment>
<organism evidence="5 6">
    <name type="scientific">Cymbomonas tetramitiformis</name>
    <dbReference type="NCBI Taxonomy" id="36881"/>
    <lineage>
        <taxon>Eukaryota</taxon>
        <taxon>Viridiplantae</taxon>
        <taxon>Chlorophyta</taxon>
        <taxon>Pyramimonadophyceae</taxon>
        <taxon>Pyramimonadales</taxon>
        <taxon>Pyramimonadaceae</taxon>
        <taxon>Cymbomonas</taxon>
    </lineage>
</organism>
<gene>
    <name evidence="5" type="ORF">CYMTET_26308</name>
</gene>